<feature type="transmembrane region" description="Helical" evidence="1">
    <location>
        <begin position="25"/>
        <end position="47"/>
    </location>
</feature>
<keyword evidence="1" id="KW-0472">Membrane</keyword>
<keyword evidence="1" id="KW-1133">Transmembrane helix</keyword>
<protein>
    <submittedName>
        <fullName evidence="2">Uncharacterized protein</fullName>
    </submittedName>
</protein>
<dbReference type="AlphaFoldDB" id="A0A1F7JC61"/>
<accession>A0A1F7JC61</accession>
<proteinExistence type="predicted"/>
<evidence type="ECO:0000313" key="2">
    <source>
        <dbReference type="EMBL" id="OGK53194.1"/>
    </source>
</evidence>
<dbReference type="Proteomes" id="UP000178857">
    <property type="component" value="Unassembled WGS sequence"/>
</dbReference>
<organism evidence="2 3">
    <name type="scientific">Candidatus Roizmanbacteria bacterium RIFCSPLOWO2_01_FULL_44_13</name>
    <dbReference type="NCBI Taxonomy" id="1802069"/>
    <lineage>
        <taxon>Bacteria</taxon>
        <taxon>Candidatus Roizmaniibacteriota</taxon>
    </lineage>
</organism>
<gene>
    <name evidence="2" type="ORF">A2970_00260</name>
</gene>
<reference evidence="2 3" key="1">
    <citation type="journal article" date="2016" name="Nat. Commun.">
        <title>Thousands of microbial genomes shed light on interconnected biogeochemical processes in an aquifer system.</title>
        <authorList>
            <person name="Anantharaman K."/>
            <person name="Brown C.T."/>
            <person name="Hug L.A."/>
            <person name="Sharon I."/>
            <person name="Castelle C.J."/>
            <person name="Probst A.J."/>
            <person name="Thomas B.C."/>
            <person name="Singh A."/>
            <person name="Wilkins M.J."/>
            <person name="Karaoz U."/>
            <person name="Brodie E.L."/>
            <person name="Williams K.H."/>
            <person name="Hubbard S.S."/>
            <person name="Banfield J.F."/>
        </authorList>
    </citation>
    <scope>NUCLEOTIDE SEQUENCE [LARGE SCALE GENOMIC DNA]</scope>
</reference>
<evidence type="ECO:0000256" key="1">
    <source>
        <dbReference type="SAM" id="Phobius"/>
    </source>
</evidence>
<keyword evidence="1" id="KW-0812">Transmembrane</keyword>
<sequence>MINYIKILYNEFMTLTELSYYVRRALPYVLLAGLIFLIIFYSIKLYFVYLEANRPPITYINQMFGPLPALDLSQATSSAGYKFTLDTIEGVPVTATGSAAVYFLPEVPTRFGYREKIYLMAKTFGFDTTTISHELSDKEASFSDDAAELTVDIGNFNFRYVNNIEINSLVTGSINLSKTEILNKATDFLRSTGRYPDELARGTTNVIYLKYDPRIRDFVNVERVYEASAVGIDFYRPTINDLPITTPRFFNSQNFVVMDLKDGEPRIIRAQMNFFEKSEEQFGVYPLKSGQEAWQELTDDKGLIVAGTRGQKNITIKKMFIAYLDPSIYQPYLQPVYVFLGESDFVAYVPAVK</sequence>
<dbReference type="EMBL" id="MGAT01000004">
    <property type="protein sequence ID" value="OGK53194.1"/>
    <property type="molecule type" value="Genomic_DNA"/>
</dbReference>
<evidence type="ECO:0000313" key="3">
    <source>
        <dbReference type="Proteomes" id="UP000178857"/>
    </source>
</evidence>
<comment type="caution">
    <text evidence="2">The sequence shown here is derived from an EMBL/GenBank/DDBJ whole genome shotgun (WGS) entry which is preliminary data.</text>
</comment>
<name>A0A1F7JC61_9BACT</name>